<feature type="compositionally biased region" description="Basic and acidic residues" evidence="1">
    <location>
        <begin position="90"/>
        <end position="100"/>
    </location>
</feature>
<evidence type="ECO:0000256" key="1">
    <source>
        <dbReference type="SAM" id="MobiDB-lite"/>
    </source>
</evidence>
<name>A0A939NJS4_SERMA</name>
<feature type="region of interest" description="Disordered" evidence="1">
    <location>
        <begin position="73"/>
        <end position="100"/>
    </location>
</feature>
<proteinExistence type="predicted"/>
<dbReference type="Gene3D" id="1.10.1530.10">
    <property type="match status" value="1"/>
</dbReference>
<sequence length="100" mass="11452">MKWKAKNGIEIVDDIYQYLISNAIYQRSYTIKILRQLTHSYYRGLLRRGSWLTCQSRGEKETFTSALSAIGRPAASATAASPLRHNMRAGKHERLPTRNP</sequence>
<reference evidence="2" key="1">
    <citation type="submission" date="2021-03" db="EMBL/GenBank/DDBJ databases">
        <title>Molecular epidemiology and mechanisms of colistin and carbapenem resistance in Enterobacteriaceae from clinical isolates, the environment and porcine samples in Pretoria, South Africa.</title>
        <authorList>
            <person name="Bogoshi D."/>
            <person name="Mbelle N.M."/>
            <person name="Naidoo V."/>
            <person name="Osei Sekyere J."/>
        </authorList>
    </citation>
    <scope>NUCLEOTIDE SEQUENCE</scope>
    <source>
        <strain evidence="2">C080</strain>
    </source>
</reference>
<organism evidence="2">
    <name type="scientific">Serratia marcescens</name>
    <dbReference type="NCBI Taxonomy" id="615"/>
    <lineage>
        <taxon>Bacteria</taxon>
        <taxon>Pseudomonadati</taxon>
        <taxon>Pseudomonadota</taxon>
        <taxon>Gammaproteobacteria</taxon>
        <taxon>Enterobacterales</taxon>
        <taxon>Yersiniaceae</taxon>
        <taxon>Serratia</taxon>
    </lineage>
</organism>
<dbReference type="AlphaFoldDB" id="A0A939NJS4"/>
<protein>
    <submittedName>
        <fullName evidence="2">Uncharacterized protein</fullName>
    </submittedName>
</protein>
<accession>A0A939NJS4</accession>
<evidence type="ECO:0000313" key="2">
    <source>
        <dbReference type="EMBL" id="MBO2006794.1"/>
    </source>
</evidence>
<dbReference type="EMBL" id="JAGETR010000049">
    <property type="protein sequence ID" value="MBO2006794.1"/>
    <property type="molecule type" value="Genomic_DNA"/>
</dbReference>
<comment type="caution">
    <text evidence="2">The sequence shown here is derived from an EMBL/GenBank/DDBJ whole genome shotgun (WGS) entry which is preliminary data.</text>
</comment>
<dbReference type="InterPro" id="IPR043144">
    <property type="entry name" value="Mal/L-sulf/L-lact_DH-like_ah"/>
</dbReference>
<gene>
    <name evidence="2" type="ORF">J4732_08840</name>
</gene>